<gene>
    <name evidence="1" type="ORF">LARSCL_LOCUS21020</name>
</gene>
<evidence type="ECO:0000313" key="2">
    <source>
        <dbReference type="Proteomes" id="UP001497382"/>
    </source>
</evidence>
<organism evidence="1 2">
    <name type="scientific">Larinioides sclopetarius</name>
    <dbReference type="NCBI Taxonomy" id="280406"/>
    <lineage>
        <taxon>Eukaryota</taxon>
        <taxon>Metazoa</taxon>
        <taxon>Ecdysozoa</taxon>
        <taxon>Arthropoda</taxon>
        <taxon>Chelicerata</taxon>
        <taxon>Arachnida</taxon>
        <taxon>Araneae</taxon>
        <taxon>Araneomorphae</taxon>
        <taxon>Entelegynae</taxon>
        <taxon>Araneoidea</taxon>
        <taxon>Araneidae</taxon>
        <taxon>Larinioides</taxon>
    </lineage>
</organism>
<keyword evidence="2" id="KW-1185">Reference proteome</keyword>
<dbReference type="AlphaFoldDB" id="A0AAV2BRC9"/>
<comment type="caution">
    <text evidence="1">The sequence shown here is derived from an EMBL/GenBank/DDBJ whole genome shotgun (WGS) entry which is preliminary data.</text>
</comment>
<sequence>MENVKNYFRVSCSNPKGKYKFLSVYRPVVYPECLTIFTRRGCRHPFLDAPKVPGLFCWGCQHIKVQIFLQVTRLF</sequence>
<proteinExistence type="predicted"/>
<protein>
    <submittedName>
        <fullName evidence="1">Uncharacterized protein</fullName>
    </submittedName>
</protein>
<evidence type="ECO:0000313" key="1">
    <source>
        <dbReference type="EMBL" id="CAL1298823.1"/>
    </source>
</evidence>
<dbReference type="EMBL" id="CAXIEN010000477">
    <property type="protein sequence ID" value="CAL1298823.1"/>
    <property type="molecule type" value="Genomic_DNA"/>
</dbReference>
<accession>A0AAV2BRC9</accession>
<dbReference type="Proteomes" id="UP001497382">
    <property type="component" value="Unassembled WGS sequence"/>
</dbReference>
<name>A0AAV2BRC9_9ARAC</name>
<reference evidence="1 2" key="1">
    <citation type="submission" date="2024-04" db="EMBL/GenBank/DDBJ databases">
        <authorList>
            <person name="Rising A."/>
            <person name="Reimegard J."/>
            <person name="Sonavane S."/>
            <person name="Akerstrom W."/>
            <person name="Nylinder S."/>
            <person name="Hedman E."/>
            <person name="Kallberg Y."/>
        </authorList>
    </citation>
    <scope>NUCLEOTIDE SEQUENCE [LARGE SCALE GENOMIC DNA]</scope>
</reference>